<keyword evidence="1" id="KW-0732">Signal</keyword>
<comment type="caution">
    <text evidence="2">The sequence shown here is derived from an EMBL/GenBank/DDBJ whole genome shotgun (WGS) entry which is preliminary data.</text>
</comment>
<evidence type="ECO:0000313" key="2">
    <source>
        <dbReference type="EMBL" id="MBD9363296.1"/>
    </source>
</evidence>
<dbReference type="InterPro" id="IPR038084">
    <property type="entry name" value="PduO/GlcC-like_sf"/>
</dbReference>
<gene>
    <name evidence="2" type="ORF">EBB_23000</name>
</gene>
<organism evidence="2 3">
    <name type="scientific">Methylomonas fluvii</name>
    <dbReference type="NCBI Taxonomy" id="1854564"/>
    <lineage>
        <taxon>Bacteria</taxon>
        <taxon>Pseudomonadati</taxon>
        <taxon>Pseudomonadota</taxon>
        <taxon>Gammaproteobacteria</taxon>
        <taxon>Methylococcales</taxon>
        <taxon>Methylococcaceae</taxon>
        <taxon>Methylomonas</taxon>
    </lineage>
</organism>
<proteinExistence type="predicted"/>
<accession>A0ABR9DKF1</accession>
<dbReference type="Proteomes" id="UP000641152">
    <property type="component" value="Unassembled WGS sequence"/>
</dbReference>
<dbReference type="InterPro" id="IPR005624">
    <property type="entry name" value="PduO/GlcC-like"/>
</dbReference>
<dbReference type="RefSeq" id="WP_192395990.1">
    <property type="nucleotide sequence ID" value="NZ_CAJHIU010000003.1"/>
</dbReference>
<name>A0ABR9DKF1_9GAMM</name>
<dbReference type="EMBL" id="JACXST010000003">
    <property type="protein sequence ID" value="MBD9363296.1"/>
    <property type="molecule type" value="Genomic_DNA"/>
</dbReference>
<feature type="chain" id="PRO_5046619594" evidence="1">
    <location>
        <begin position="22"/>
        <end position="276"/>
    </location>
</feature>
<reference evidence="2 3" key="1">
    <citation type="submission" date="2020-09" db="EMBL/GenBank/DDBJ databases">
        <title>Methylomonas albis sp. nov. and Methylomonas fluvii sp. nov.: Two cold-adapted methanotrophs from the River Elbe and an amended description of Methylovulum psychrotolerans strain Eb1.</title>
        <authorList>
            <person name="Bussmann I.K."/>
            <person name="Klings K.-W."/>
            <person name="Warnstedt J."/>
            <person name="Hoppert M."/>
            <person name="Saborowski A."/>
            <person name="Horn F."/>
            <person name="Liebner S."/>
        </authorList>
    </citation>
    <scope>NUCLEOTIDE SEQUENCE [LARGE SCALE GENOMIC DNA]</scope>
    <source>
        <strain evidence="2 3">EbB</strain>
    </source>
</reference>
<dbReference type="Gene3D" id="3.30.450.150">
    <property type="entry name" value="Haem-degrading domain"/>
    <property type="match status" value="1"/>
</dbReference>
<evidence type="ECO:0000313" key="3">
    <source>
        <dbReference type="Proteomes" id="UP000641152"/>
    </source>
</evidence>
<keyword evidence="3" id="KW-1185">Reference proteome</keyword>
<protein>
    <submittedName>
        <fullName evidence="2">Heme-binding protein</fullName>
    </submittedName>
</protein>
<dbReference type="SUPFAM" id="SSF143744">
    <property type="entry name" value="GlcG-like"/>
    <property type="match status" value="1"/>
</dbReference>
<evidence type="ECO:0000256" key="1">
    <source>
        <dbReference type="SAM" id="SignalP"/>
    </source>
</evidence>
<dbReference type="Pfam" id="PF03928">
    <property type="entry name" value="HbpS-like"/>
    <property type="match status" value="1"/>
</dbReference>
<sequence length="276" mass="27727">MNTRWLFAASLVMLTSAGAAIADKDNNKGVGQACRGLPNHAILKAALDDAVSAEESGLNLHMWATLVNRDGVVCAVAFSGTHRGAQWPASRVISAQKANTANSLSLDSSSDSAGSGNPNGLALSTANLYSAVQPGGSLFGLQESNPVETSVAYGGNPGLNGTPQDPMVGSRIGGVNVFGGGLGLYSVGKTLVGGVGLSGDTSCADHNIAWRVRHNLGLDHIVGVGGVSGDSQRPDNIIYDIAANPKGGTGISAGGFGHPTCLNTDLNTAALPAGQP</sequence>
<feature type="signal peptide" evidence="1">
    <location>
        <begin position="1"/>
        <end position="21"/>
    </location>
</feature>